<dbReference type="InterPro" id="IPR001633">
    <property type="entry name" value="EAL_dom"/>
</dbReference>
<dbReference type="PROSITE" id="PS50883">
    <property type="entry name" value="EAL"/>
    <property type="match status" value="1"/>
</dbReference>
<dbReference type="EMBL" id="UAUF01000010">
    <property type="protein sequence ID" value="SPZ04881.1"/>
    <property type="molecule type" value="Genomic_DNA"/>
</dbReference>
<dbReference type="Gene3D" id="3.10.580.10">
    <property type="entry name" value="CBS-domain"/>
    <property type="match status" value="1"/>
</dbReference>
<dbReference type="EC" id="3.1.4.52" evidence="8"/>
<dbReference type="InterPro" id="IPR052155">
    <property type="entry name" value="Biofilm_reg_signaling"/>
</dbReference>
<feature type="domain" description="CBS" evidence="7">
    <location>
        <begin position="6"/>
        <end position="67"/>
    </location>
</feature>
<protein>
    <submittedName>
        <fullName evidence="8">Sensory box protein</fullName>
        <ecNumber evidence="8">3.1.4.52</ecNumber>
    </submittedName>
</protein>
<dbReference type="CDD" id="cd01949">
    <property type="entry name" value="GGDEF"/>
    <property type="match status" value="1"/>
</dbReference>
<keyword evidence="8" id="KW-0378">Hydrolase</keyword>
<evidence type="ECO:0000256" key="2">
    <source>
        <dbReference type="ARBA" id="ARBA00004533"/>
    </source>
</evidence>
<sequence>MDLVQLLRPVPPLDASSRLIDVADQLMMSENQRYMCLPVIDKHHAPIGLISRYELQKVFMTRYGRELWERRPVIDLMNKSPLLISVKTALEQAAEAVTAQLQYPITEDFILVGEGGNYLGLGTVLDLLKAMARHLGRNRRVLMQAQQIAGLGSWEWQANTDRVTWSREVNRFLGIETFSHALLPEILELFEAQSQKYLKDFFYLQKAGPFELKFTSKEGETHFLELQGEHLLDPDTGEHHAVGTLLDITERRLSQERLAQLANFDHLTQLANRFLFQDRLSHALKQADRTKGCVALLFLDLDRFKWVNDALGHSAGDELLKQVAKRLTALLRSADTLARLGGDEFTVILENIREPAQATAVAEKIVCCLGESFCLGSRSVQVSTSLGIALYPADAQDSDSLLKSADRALYQAKELGRGRFCFYTQALDKKEKRRLELEQGLQHALRKGEFQVYFQPQLDCQTGRLAGAEALLRWFPESGPVSPAEFIPLLENLRLIDSIGRWVLEQACTHAAQWQQQTGHTLHVAVNLSVVQLRQPNFVSEVEAILINAGLPADRLIVEVTESVLLDDRGSAEALLSLARQGVGVAIDDFGTGYSSLVYLKRFAVNSLKLDQTFVAGLTVNKDDDAIANAIIALAHSLGLSVTAEGVETPAQHQFLAEHRCDQVQGYLVSRPLSATQFSDWIMTYTRQTPESLKLGC</sequence>
<dbReference type="SMART" id="SM00267">
    <property type="entry name" value="GGDEF"/>
    <property type="match status" value="1"/>
</dbReference>
<dbReference type="CDD" id="cd01948">
    <property type="entry name" value="EAL"/>
    <property type="match status" value="1"/>
</dbReference>
<reference evidence="8 9" key="1">
    <citation type="submission" date="2018-06" db="EMBL/GenBank/DDBJ databases">
        <authorList>
            <consortium name="Pathogen Informatics"/>
            <person name="Doyle S."/>
        </authorList>
    </citation>
    <scope>NUCLEOTIDE SEQUENCE [LARGE SCALE GENOMIC DNA]</scope>
    <source>
        <strain evidence="8 9">NCTC11842</strain>
    </source>
</reference>
<dbReference type="InterPro" id="IPR046342">
    <property type="entry name" value="CBS_dom_sf"/>
</dbReference>
<comment type="cofactor">
    <cofactor evidence="1">
        <name>Mg(2+)</name>
        <dbReference type="ChEBI" id="CHEBI:18420"/>
    </cofactor>
</comment>
<feature type="domain" description="EAL" evidence="5">
    <location>
        <begin position="434"/>
        <end position="686"/>
    </location>
</feature>
<evidence type="ECO:0000259" key="4">
    <source>
        <dbReference type="PROSITE" id="PS50113"/>
    </source>
</evidence>
<dbReference type="InterPro" id="IPR035965">
    <property type="entry name" value="PAS-like_dom_sf"/>
</dbReference>
<dbReference type="SUPFAM" id="SSF141868">
    <property type="entry name" value="EAL domain-like"/>
    <property type="match status" value="1"/>
</dbReference>
<dbReference type="InterPro" id="IPR000644">
    <property type="entry name" value="CBS_dom"/>
</dbReference>
<comment type="subcellular location">
    <subcellularLocation>
        <location evidence="2">Cell inner membrane</location>
    </subcellularLocation>
</comment>
<keyword evidence="3" id="KW-0129">CBS domain</keyword>
<feature type="domain" description="GGDEF" evidence="6">
    <location>
        <begin position="292"/>
        <end position="425"/>
    </location>
</feature>
<proteinExistence type="predicted"/>
<dbReference type="PANTHER" id="PTHR44757">
    <property type="entry name" value="DIGUANYLATE CYCLASE DGCP"/>
    <property type="match status" value="1"/>
</dbReference>
<accession>A0A2X2CDS3</accession>
<dbReference type="SUPFAM" id="SSF55785">
    <property type="entry name" value="PYP-like sensor domain (PAS domain)"/>
    <property type="match status" value="1"/>
</dbReference>
<dbReference type="AlphaFoldDB" id="A0A2X2CDS3"/>
<evidence type="ECO:0000313" key="8">
    <source>
        <dbReference type="EMBL" id="SPZ04881.1"/>
    </source>
</evidence>
<dbReference type="InterPro" id="IPR000700">
    <property type="entry name" value="PAS-assoc_C"/>
</dbReference>
<dbReference type="InterPro" id="IPR000160">
    <property type="entry name" value="GGDEF_dom"/>
</dbReference>
<dbReference type="InterPro" id="IPR029787">
    <property type="entry name" value="Nucleotide_cyclase"/>
</dbReference>
<evidence type="ECO:0000313" key="9">
    <source>
        <dbReference type="Proteomes" id="UP000250443"/>
    </source>
</evidence>
<dbReference type="Proteomes" id="UP000250443">
    <property type="component" value="Unassembled WGS sequence"/>
</dbReference>
<dbReference type="InterPro" id="IPR043128">
    <property type="entry name" value="Rev_trsase/Diguanyl_cyclase"/>
</dbReference>
<feature type="domain" description="PAC" evidence="4">
    <location>
        <begin position="208"/>
        <end position="260"/>
    </location>
</feature>
<dbReference type="PROSITE" id="PS50113">
    <property type="entry name" value="PAC"/>
    <property type="match status" value="1"/>
</dbReference>
<evidence type="ECO:0000256" key="3">
    <source>
        <dbReference type="PROSITE-ProRule" id="PRU00703"/>
    </source>
</evidence>
<dbReference type="SMART" id="SM00052">
    <property type="entry name" value="EAL"/>
    <property type="match status" value="1"/>
</dbReference>
<evidence type="ECO:0000259" key="6">
    <source>
        <dbReference type="PROSITE" id="PS50887"/>
    </source>
</evidence>
<dbReference type="Pfam" id="PF00571">
    <property type="entry name" value="CBS"/>
    <property type="match status" value="1"/>
</dbReference>
<organism evidence="8 9">
    <name type="scientific">Pseudomonas luteola</name>
    <dbReference type="NCBI Taxonomy" id="47886"/>
    <lineage>
        <taxon>Bacteria</taxon>
        <taxon>Pseudomonadati</taxon>
        <taxon>Pseudomonadota</taxon>
        <taxon>Gammaproteobacteria</taxon>
        <taxon>Pseudomonadales</taxon>
        <taxon>Pseudomonadaceae</taxon>
        <taxon>Pseudomonas</taxon>
    </lineage>
</organism>
<dbReference type="Gene3D" id="3.30.70.270">
    <property type="match status" value="1"/>
</dbReference>
<dbReference type="PANTHER" id="PTHR44757:SF2">
    <property type="entry name" value="BIOFILM ARCHITECTURE MAINTENANCE PROTEIN MBAA"/>
    <property type="match status" value="1"/>
</dbReference>
<evidence type="ECO:0000259" key="7">
    <source>
        <dbReference type="PROSITE" id="PS51371"/>
    </source>
</evidence>
<dbReference type="PROSITE" id="PS51371">
    <property type="entry name" value="CBS"/>
    <property type="match status" value="1"/>
</dbReference>
<dbReference type="Pfam" id="PF00563">
    <property type="entry name" value="EAL"/>
    <property type="match status" value="1"/>
</dbReference>
<evidence type="ECO:0000256" key="1">
    <source>
        <dbReference type="ARBA" id="ARBA00001946"/>
    </source>
</evidence>
<dbReference type="GO" id="GO:0005886">
    <property type="term" value="C:plasma membrane"/>
    <property type="evidence" value="ECO:0007669"/>
    <property type="project" value="UniProtKB-SubCell"/>
</dbReference>
<gene>
    <name evidence="8" type="primary">gmr_4</name>
    <name evidence="8" type="ORF">NCTC11842_01401</name>
</gene>
<dbReference type="SUPFAM" id="SSF54631">
    <property type="entry name" value="CBS-domain pair"/>
    <property type="match status" value="1"/>
</dbReference>
<dbReference type="NCBIfam" id="TIGR00254">
    <property type="entry name" value="GGDEF"/>
    <property type="match status" value="1"/>
</dbReference>
<dbReference type="InterPro" id="IPR035919">
    <property type="entry name" value="EAL_sf"/>
</dbReference>
<dbReference type="Gene3D" id="3.20.20.450">
    <property type="entry name" value="EAL domain"/>
    <property type="match status" value="1"/>
</dbReference>
<dbReference type="Pfam" id="PF00990">
    <property type="entry name" value="GGDEF"/>
    <property type="match status" value="1"/>
</dbReference>
<dbReference type="PROSITE" id="PS50887">
    <property type="entry name" value="GGDEF"/>
    <property type="match status" value="1"/>
</dbReference>
<dbReference type="SUPFAM" id="SSF55073">
    <property type="entry name" value="Nucleotide cyclase"/>
    <property type="match status" value="1"/>
</dbReference>
<dbReference type="GO" id="GO:0071111">
    <property type="term" value="F:cyclic-guanylate-specific phosphodiesterase activity"/>
    <property type="evidence" value="ECO:0007669"/>
    <property type="project" value="UniProtKB-EC"/>
</dbReference>
<name>A0A2X2CDS3_PSELU</name>
<dbReference type="FunFam" id="3.30.70.270:FF:000001">
    <property type="entry name" value="Diguanylate cyclase domain protein"/>
    <property type="match status" value="1"/>
</dbReference>
<dbReference type="Gene3D" id="3.30.450.20">
    <property type="entry name" value="PAS domain"/>
    <property type="match status" value="1"/>
</dbReference>
<evidence type="ECO:0000259" key="5">
    <source>
        <dbReference type="PROSITE" id="PS50883"/>
    </source>
</evidence>